<evidence type="ECO:0000313" key="2">
    <source>
        <dbReference type="Proteomes" id="UP001059546"/>
    </source>
</evidence>
<reference evidence="1" key="1">
    <citation type="submission" date="2021-05" db="EMBL/GenBank/DDBJ databases">
        <title>Encephalitozoon hellem ATCC 50604 Complete Genome.</title>
        <authorList>
            <person name="Mascarenhas dos Santos A.C."/>
            <person name="Julian A.T."/>
            <person name="Pombert J.-F."/>
        </authorList>
    </citation>
    <scope>NUCLEOTIDE SEQUENCE</scope>
    <source>
        <strain evidence="1">ATCC 50604</strain>
    </source>
</reference>
<sequence length="186" mass="21752">MNGWRVFKYSRRMEREGDEKSFCGLDLGMVCQVILHSQPDSQGVKREKWLHVFTEGSKTLELLLLPSMLEVRLYVVSAARQELVILERINLDSRWDIRACVNKRVLRCTCEERRFQVVFFNEEEIEAFGAKAWRFPEPHVLNMEKPVAEGLIEVSESRENTKTASKHKDKEEIIEEFLSLLFGTSE</sequence>
<dbReference type="Proteomes" id="UP001059546">
    <property type="component" value="Chromosome IV"/>
</dbReference>
<dbReference type="AlphaFoldDB" id="A0A9Q9C2M2"/>
<evidence type="ECO:0000313" key="1">
    <source>
        <dbReference type="EMBL" id="UTX42974.1"/>
    </source>
</evidence>
<accession>A0A9Q9C2M2</accession>
<organism evidence="1 2">
    <name type="scientific">Encephalitozoon hellem</name>
    <name type="common">Microsporidian parasite</name>
    <dbReference type="NCBI Taxonomy" id="27973"/>
    <lineage>
        <taxon>Eukaryota</taxon>
        <taxon>Fungi</taxon>
        <taxon>Fungi incertae sedis</taxon>
        <taxon>Microsporidia</taxon>
        <taxon>Unikaryonidae</taxon>
        <taxon>Encephalitozoon</taxon>
    </lineage>
</organism>
<proteinExistence type="predicted"/>
<name>A0A9Q9C2M2_ENCHE</name>
<dbReference type="EMBL" id="CP075150">
    <property type="protein sequence ID" value="UTX42974.1"/>
    <property type="molecule type" value="Genomic_DNA"/>
</dbReference>
<protein>
    <submittedName>
        <fullName evidence="1">Uncharacterized protein</fullName>
    </submittedName>
</protein>
<gene>
    <name evidence="1" type="ORF">GPU96_04g07060</name>
</gene>